<dbReference type="EC" id="1.8.7.1" evidence="4"/>
<keyword evidence="10" id="KW-0408">Iron</keyword>
<keyword evidence="7" id="KW-0479">Metal-binding</keyword>
<keyword evidence="8" id="KW-0883">Thioether bond</keyword>
<feature type="domain" description="Nitrite/Sulfite reductase ferredoxin-like" evidence="15">
    <location>
        <begin position="348"/>
        <end position="413"/>
    </location>
</feature>
<evidence type="ECO:0000256" key="3">
    <source>
        <dbReference type="ARBA" id="ARBA00010429"/>
    </source>
</evidence>
<accession>A0A9P2WQW1</accession>
<dbReference type="InterPro" id="IPR036136">
    <property type="entry name" value="Nit/Sulf_reduc_fer-like_dom_sf"/>
</dbReference>
<dbReference type="Gene3D" id="3.30.413.10">
    <property type="entry name" value="Sulfite Reductase Hemoprotein, domain 1"/>
    <property type="match status" value="2"/>
</dbReference>
<dbReference type="Pfam" id="PF03460">
    <property type="entry name" value="NIR_SIR_ferr"/>
    <property type="match status" value="2"/>
</dbReference>
<dbReference type="PROSITE" id="PS00365">
    <property type="entry name" value="NIR_SIR"/>
    <property type="match status" value="1"/>
</dbReference>
<evidence type="ECO:0000256" key="9">
    <source>
        <dbReference type="ARBA" id="ARBA00023002"/>
    </source>
</evidence>
<gene>
    <name evidence="16" type="ORF">TM51_09726</name>
</gene>
<evidence type="ECO:0000313" key="17">
    <source>
        <dbReference type="Proteomes" id="UP000014184"/>
    </source>
</evidence>
<evidence type="ECO:0000256" key="1">
    <source>
        <dbReference type="ARBA" id="ARBA00001966"/>
    </source>
</evidence>
<evidence type="ECO:0000256" key="4">
    <source>
        <dbReference type="ARBA" id="ARBA00012353"/>
    </source>
</evidence>
<keyword evidence="6" id="KW-0349">Heme</keyword>
<dbReference type="InterPro" id="IPR005117">
    <property type="entry name" value="NiRdtase/SiRdtase_haem-b_fer"/>
</dbReference>
<evidence type="ECO:0000256" key="13">
    <source>
        <dbReference type="SAM" id="MobiDB-lite"/>
    </source>
</evidence>
<comment type="similarity">
    <text evidence="3">Belongs to the nitrite and sulfite reductase 4Fe-4S domain family.</text>
</comment>
<comment type="function">
    <text evidence="2">Catalyzes the reduction of sulfite to sulfide, a step in the biosynthesis of sulfur-containing amino acids and cofactors.</text>
</comment>
<keyword evidence="17" id="KW-1185">Reference proteome</keyword>
<keyword evidence="9" id="KW-0560">Oxidoreductase</keyword>
<feature type="domain" description="Nitrite/Sulfite reductase ferredoxin-like" evidence="15">
    <location>
        <begin position="100"/>
        <end position="162"/>
    </location>
</feature>
<dbReference type="SUPFAM" id="SSF56014">
    <property type="entry name" value="Nitrite and sulphite reductase 4Fe-4S domain-like"/>
    <property type="match status" value="2"/>
</dbReference>
<dbReference type="EMBL" id="AOSG01000054">
    <property type="protein sequence ID" value="EOR70968.1"/>
    <property type="molecule type" value="Genomic_DNA"/>
</dbReference>
<comment type="catalytic activity">
    <reaction evidence="12">
        <text>hydrogen sulfide + 6 oxidized [2Fe-2S]-[ferredoxin] + 3 H2O = sulfite + 6 reduced [2Fe-2S]-[ferredoxin] + 7 H(+)</text>
        <dbReference type="Rhea" id="RHEA:23132"/>
        <dbReference type="Rhea" id="RHEA-COMP:10000"/>
        <dbReference type="Rhea" id="RHEA-COMP:10001"/>
        <dbReference type="ChEBI" id="CHEBI:15377"/>
        <dbReference type="ChEBI" id="CHEBI:15378"/>
        <dbReference type="ChEBI" id="CHEBI:17359"/>
        <dbReference type="ChEBI" id="CHEBI:29919"/>
        <dbReference type="ChEBI" id="CHEBI:33737"/>
        <dbReference type="ChEBI" id="CHEBI:33738"/>
        <dbReference type="EC" id="1.8.7.1"/>
    </reaction>
</comment>
<evidence type="ECO:0000256" key="2">
    <source>
        <dbReference type="ARBA" id="ARBA00003247"/>
    </source>
</evidence>
<feature type="region of interest" description="Disordered" evidence="13">
    <location>
        <begin position="1"/>
        <end position="29"/>
    </location>
</feature>
<evidence type="ECO:0000256" key="5">
    <source>
        <dbReference type="ARBA" id="ARBA00022485"/>
    </source>
</evidence>
<feature type="domain" description="Nitrite/sulphite reductase 4Fe-4S" evidence="14">
    <location>
        <begin position="171"/>
        <end position="323"/>
    </location>
</feature>
<dbReference type="GO" id="GO:0051539">
    <property type="term" value="F:4 iron, 4 sulfur cluster binding"/>
    <property type="evidence" value="ECO:0007669"/>
    <property type="project" value="UniProtKB-KW"/>
</dbReference>
<evidence type="ECO:0000313" key="16">
    <source>
        <dbReference type="EMBL" id="EOR70968.1"/>
    </source>
</evidence>
<proteinExistence type="inferred from homology"/>
<feature type="domain" description="Nitrite/sulphite reductase 4Fe-4S" evidence="14">
    <location>
        <begin position="425"/>
        <end position="559"/>
    </location>
</feature>
<dbReference type="PANTHER" id="PTHR32439:SF0">
    <property type="entry name" value="FERREDOXIN--NITRITE REDUCTASE, CHLOROPLASTIC"/>
    <property type="match status" value="1"/>
</dbReference>
<sequence>MPSAPTPTGRPARKTTRPRRGEGQWALGYREPLNKNEEIKKNDDGLNVRKRIIDIYSKQGFDSIDPADLRGRFRWYGLYTQRAPGIDGGKTAVLEPEELDDRYFMMRVRTDGGQLNVAQLRVLAEVSTAYGRDTADITDRQNIQMHWVRIEDVPTIWERLESVGLTTTEACGDTPRGLLGCPLAGIAEDEIIDATPQLRQIVADHIGSPLFSNLPRKFKTAIDGCAVHCTNYEVNDVAFVGVIGPDGTPGYDLFVGGGLSTNPMFAQRLGAFVRPEQVSEVWAGVCSVFRDYGYRRLRHRARIKFLIKDWGPQKFREVLEKEYLGYSLPDGPEPVLDPGTRRDHVGIHRQKDGRFFVGFAPRVGRVSGTILGRIADIAEAHGSNRVRTTADQKLAILDITEDRLDSVVAALEAEDLQVNPSVFRRQTMACTGIEYCKLAIVETKNRAMALIDELERRLPDFTEPLTINVNGCPNACARTQIADIGLKGQLVTDAHGNQVEGFQIHLGGGLGLQAGFGRKVRGLKTTAAELPDYIERVVRRFAEQRQAEETFAEWVARADEADLK</sequence>
<dbReference type="SUPFAM" id="SSF55124">
    <property type="entry name" value="Nitrite/Sulfite reductase N-terminal domain-like"/>
    <property type="match status" value="2"/>
</dbReference>
<dbReference type="InterPro" id="IPR006067">
    <property type="entry name" value="NO2/SO3_Rdtase_4Fe4S_dom"/>
</dbReference>
<dbReference type="GO" id="GO:0046872">
    <property type="term" value="F:metal ion binding"/>
    <property type="evidence" value="ECO:0007669"/>
    <property type="project" value="UniProtKB-KW"/>
</dbReference>
<dbReference type="Proteomes" id="UP000014184">
    <property type="component" value="Unassembled WGS sequence"/>
</dbReference>
<evidence type="ECO:0000256" key="12">
    <source>
        <dbReference type="ARBA" id="ARBA00049518"/>
    </source>
</evidence>
<evidence type="ECO:0000256" key="7">
    <source>
        <dbReference type="ARBA" id="ARBA00022723"/>
    </source>
</evidence>
<name>A0A9P2WQW1_THEFU</name>
<dbReference type="AlphaFoldDB" id="A0A9P2WQW1"/>
<keyword evidence="5" id="KW-0004">4Fe-4S</keyword>
<dbReference type="Pfam" id="PF01077">
    <property type="entry name" value="NIR_SIR"/>
    <property type="match status" value="2"/>
</dbReference>
<protein>
    <recommendedName>
        <fullName evidence="4">assimilatory sulfite reductase (ferredoxin)</fullName>
        <ecNumber evidence="4">1.8.7.1</ecNumber>
    </recommendedName>
</protein>
<organism evidence="16 17">
    <name type="scientific">Thermobifida fusca TM51</name>
    <dbReference type="NCBI Taxonomy" id="1169414"/>
    <lineage>
        <taxon>Bacteria</taxon>
        <taxon>Bacillati</taxon>
        <taxon>Actinomycetota</taxon>
        <taxon>Actinomycetes</taxon>
        <taxon>Streptosporangiales</taxon>
        <taxon>Nocardiopsidaceae</taxon>
        <taxon>Thermobifida</taxon>
    </lineage>
</organism>
<reference evidence="16 17" key="1">
    <citation type="journal article" date="2013" name="Genome Announc.">
        <title>Draft Genome Sequence of the Lignocellulose Decomposer Thermobifida fusca Strain TM51.</title>
        <authorList>
            <person name="Toth A."/>
            <person name="Barna T."/>
            <person name="Nagy I."/>
            <person name="Horvath B."/>
            <person name="Nagy I."/>
            <person name="Tancsics A."/>
            <person name="Kriszt B."/>
            <person name="Baka E."/>
            <person name="Fekete C."/>
            <person name="Kukolya J."/>
        </authorList>
    </citation>
    <scope>NUCLEOTIDE SEQUENCE [LARGE SCALE GENOMIC DNA]</scope>
    <source>
        <strain evidence="16 17">TM51</strain>
    </source>
</reference>
<dbReference type="FunFam" id="3.30.413.10:FF:000013">
    <property type="entry name" value="Sulfite reductase [ferredoxin]"/>
    <property type="match status" value="1"/>
</dbReference>
<dbReference type="RefSeq" id="WP_011292312.1">
    <property type="nucleotide sequence ID" value="NZ_AOSG01000054.1"/>
</dbReference>
<dbReference type="Gene3D" id="3.90.480.20">
    <property type="match status" value="1"/>
</dbReference>
<keyword evidence="11" id="KW-0411">Iron-sulfur</keyword>
<evidence type="ECO:0000256" key="6">
    <source>
        <dbReference type="ARBA" id="ARBA00022617"/>
    </source>
</evidence>
<evidence type="ECO:0000256" key="10">
    <source>
        <dbReference type="ARBA" id="ARBA00023004"/>
    </source>
</evidence>
<evidence type="ECO:0000259" key="14">
    <source>
        <dbReference type="Pfam" id="PF01077"/>
    </source>
</evidence>
<evidence type="ECO:0000256" key="8">
    <source>
        <dbReference type="ARBA" id="ARBA00022784"/>
    </source>
</evidence>
<dbReference type="PRINTS" id="PR00397">
    <property type="entry name" value="SIROHAEM"/>
</dbReference>
<evidence type="ECO:0000256" key="11">
    <source>
        <dbReference type="ARBA" id="ARBA00023014"/>
    </source>
</evidence>
<dbReference type="InterPro" id="IPR045854">
    <property type="entry name" value="NO2/SO3_Rdtase_4Fe4S_sf"/>
</dbReference>
<evidence type="ECO:0000259" key="15">
    <source>
        <dbReference type="Pfam" id="PF03460"/>
    </source>
</evidence>
<comment type="cofactor">
    <cofactor evidence="1">
        <name>[4Fe-4S] cluster</name>
        <dbReference type="ChEBI" id="CHEBI:49883"/>
    </cofactor>
</comment>
<dbReference type="InterPro" id="IPR006066">
    <property type="entry name" value="NO2/SO3_Rdtase_FeS/sirohaem_BS"/>
</dbReference>
<dbReference type="InterPro" id="IPR051329">
    <property type="entry name" value="NIR_SIR_4Fe-4S"/>
</dbReference>
<comment type="caution">
    <text evidence="16">The sequence shown here is derived from an EMBL/GenBank/DDBJ whole genome shotgun (WGS) entry which is preliminary data.</text>
</comment>
<dbReference type="GO" id="GO:0050311">
    <property type="term" value="F:sulfite reductase (ferredoxin) activity"/>
    <property type="evidence" value="ECO:0007669"/>
    <property type="project" value="UniProtKB-EC"/>
</dbReference>
<dbReference type="GO" id="GO:0020037">
    <property type="term" value="F:heme binding"/>
    <property type="evidence" value="ECO:0007669"/>
    <property type="project" value="InterPro"/>
</dbReference>
<dbReference type="PANTHER" id="PTHR32439">
    <property type="entry name" value="FERREDOXIN--NITRITE REDUCTASE, CHLOROPLASTIC"/>
    <property type="match status" value="1"/>
</dbReference>